<reference evidence="2 3" key="1">
    <citation type="submission" date="2021-06" db="EMBL/GenBank/DDBJ databases">
        <title>Caerostris darwini draft genome.</title>
        <authorList>
            <person name="Kono N."/>
            <person name="Arakawa K."/>
        </authorList>
    </citation>
    <scope>NUCLEOTIDE SEQUENCE [LARGE SCALE GENOMIC DNA]</scope>
</reference>
<proteinExistence type="predicted"/>
<dbReference type="AlphaFoldDB" id="A0AAV4RR49"/>
<evidence type="ECO:0000313" key="2">
    <source>
        <dbReference type="EMBL" id="GIY23139.1"/>
    </source>
</evidence>
<dbReference type="EMBL" id="BPLQ01006515">
    <property type="protein sequence ID" value="GIY23139.1"/>
    <property type="molecule type" value="Genomic_DNA"/>
</dbReference>
<protein>
    <submittedName>
        <fullName evidence="2">Uncharacterized protein</fullName>
    </submittedName>
</protein>
<evidence type="ECO:0000313" key="3">
    <source>
        <dbReference type="Proteomes" id="UP001054837"/>
    </source>
</evidence>
<evidence type="ECO:0000256" key="1">
    <source>
        <dbReference type="SAM" id="SignalP"/>
    </source>
</evidence>
<sequence>MLRAELAMAHVSVSILLIAISADLQAILGVAQSPEEGLSSRSAGYVVPLTKQPVCGMDPFCLEVPDTVDSARSLCHNDNVIPLEGGDVLFIPHQNVSETYFRQNKYTIEIIDELDTFFIISLAA</sequence>
<keyword evidence="1" id="KW-0732">Signal</keyword>
<name>A0AAV4RR49_9ARAC</name>
<comment type="caution">
    <text evidence="2">The sequence shown here is derived from an EMBL/GenBank/DDBJ whole genome shotgun (WGS) entry which is preliminary data.</text>
</comment>
<feature type="signal peptide" evidence="1">
    <location>
        <begin position="1"/>
        <end position="26"/>
    </location>
</feature>
<accession>A0AAV4RR49</accession>
<keyword evidence="3" id="KW-1185">Reference proteome</keyword>
<dbReference type="Proteomes" id="UP001054837">
    <property type="component" value="Unassembled WGS sequence"/>
</dbReference>
<feature type="chain" id="PRO_5043629754" evidence="1">
    <location>
        <begin position="27"/>
        <end position="124"/>
    </location>
</feature>
<gene>
    <name evidence="2" type="ORF">CDAR_469701</name>
</gene>
<organism evidence="2 3">
    <name type="scientific">Caerostris darwini</name>
    <dbReference type="NCBI Taxonomy" id="1538125"/>
    <lineage>
        <taxon>Eukaryota</taxon>
        <taxon>Metazoa</taxon>
        <taxon>Ecdysozoa</taxon>
        <taxon>Arthropoda</taxon>
        <taxon>Chelicerata</taxon>
        <taxon>Arachnida</taxon>
        <taxon>Araneae</taxon>
        <taxon>Araneomorphae</taxon>
        <taxon>Entelegynae</taxon>
        <taxon>Araneoidea</taxon>
        <taxon>Araneidae</taxon>
        <taxon>Caerostris</taxon>
    </lineage>
</organism>